<gene>
    <name evidence="5" type="ORF">JWS13_45135</name>
</gene>
<dbReference type="Proteomes" id="UP000662986">
    <property type="component" value="Chromosome"/>
</dbReference>
<protein>
    <submittedName>
        <fullName evidence="5">MFS transporter</fullName>
    </submittedName>
</protein>
<feature type="region of interest" description="Disordered" evidence="3">
    <location>
        <begin position="69"/>
        <end position="97"/>
    </location>
</feature>
<keyword evidence="6" id="KW-1185">Reference proteome</keyword>
<evidence type="ECO:0000256" key="2">
    <source>
        <dbReference type="ARBA" id="ARBA00022475"/>
    </source>
</evidence>
<evidence type="ECO:0000256" key="3">
    <source>
        <dbReference type="SAM" id="MobiDB-lite"/>
    </source>
</evidence>
<sequence>MMLSSVVVGLGFAIGGPAMQSIVPAMIRPGEMTAAMSLNTVPITVGRAGGPAMGAAVALSPGAARASARDRGGWSRRRPSRHFGAGIGGATRRRSGSGRMDGVLLRYRCRRRLLAVRSAAPRRGDRVSGQWRIAADRRWSRARGRNGQRPSHVDRIRCVRYRDDPGVHQHYYADPEQITRRASGPIMALWFVGFVGARPFAAGLSGWITDTIGVTAALVGVALPVVVVAYLCRPSYLASS</sequence>
<reference evidence="5 6" key="1">
    <citation type="journal article" date="2021" name="Microbiol. Resour. Announc.">
        <title>Complete Genome Sequences of Two Rhodococcus sp. Strains with Large and Linear Chromosomes, Isolated from Apple Rhizosphere.</title>
        <authorList>
            <person name="Benning S."/>
            <person name="Brugnone N."/>
            <person name="Siani R."/>
            <person name="Kublik S."/>
            <person name="Schloter M."/>
            <person name="Rad V."/>
        </authorList>
    </citation>
    <scope>NUCLEOTIDE SEQUENCE [LARGE SCALE GENOMIC DNA]</scope>
    <source>
        <strain evidence="5 6">R79</strain>
    </source>
</reference>
<dbReference type="Pfam" id="PF05977">
    <property type="entry name" value="MFS_3"/>
    <property type="match status" value="1"/>
</dbReference>
<proteinExistence type="predicted"/>
<keyword evidence="1" id="KW-0813">Transport</keyword>
<evidence type="ECO:0000313" key="6">
    <source>
        <dbReference type="Proteomes" id="UP000662986"/>
    </source>
</evidence>
<accession>A0A974ZZ07</accession>
<evidence type="ECO:0000256" key="1">
    <source>
        <dbReference type="ARBA" id="ARBA00022448"/>
    </source>
</evidence>
<feature type="transmembrane region" description="Helical" evidence="4">
    <location>
        <begin position="214"/>
        <end position="232"/>
    </location>
</feature>
<keyword evidence="4" id="KW-0812">Transmembrane</keyword>
<feature type="transmembrane region" description="Helical" evidence="4">
    <location>
        <begin position="187"/>
        <end position="208"/>
    </location>
</feature>
<name>A0A974ZZ07_9NOCA</name>
<keyword evidence="4" id="KW-1133">Transmembrane helix</keyword>
<dbReference type="EMBL" id="CP070619">
    <property type="protein sequence ID" value="QSE95277.1"/>
    <property type="molecule type" value="Genomic_DNA"/>
</dbReference>
<evidence type="ECO:0000256" key="4">
    <source>
        <dbReference type="SAM" id="Phobius"/>
    </source>
</evidence>
<reference evidence="5 6" key="2">
    <citation type="journal article" date="2022" name="Arch. Microbiol.">
        <title>Rhodococcus pseudokoreensis sp. nov. isolated from the rhizosphere of young M26 apple rootstocks.</title>
        <authorList>
            <person name="Kampfer P."/>
            <person name="Glaeser S.P."/>
            <person name="Blom J."/>
            <person name="Wolf J."/>
            <person name="Benning S."/>
            <person name="Schloter M."/>
            <person name="Neumann-Schaal M."/>
        </authorList>
    </citation>
    <scope>NUCLEOTIDE SEQUENCE [LARGE SCALE GENOMIC DNA]</scope>
    <source>
        <strain evidence="5 6">R79</strain>
    </source>
</reference>
<evidence type="ECO:0000313" key="5">
    <source>
        <dbReference type="EMBL" id="QSE95277.1"/>
    </source>
</evidence>
<keyword evidence="2" id="KW-1003">Cell membrane</keyword>
<organism evidence="5 6">
    <name type="scientific">Rhodococcus pseudokoreensis</name>
    <dbReference type="NCBI Taxonomy" id="2811421"/>
    <lineage>
        <taxon>Bacteria</taxon>
        <taxon>Bacillati</taxon>
        <taxon>Actinomycetota</taxon>
        <taxon>Actinomycetes</taxon>
        <taxon>Mycobacteriales</taxon>
        <taxon>Nocardiaceae</taxon>
        <taxon>Rhodococcus</taxon>
    </lineage>
</organism>
<keyword evidence="4" id="KW-0472">Membrane</keyword>
<dbReference type="InterPro" id="IPR010290">
    <property type="entry name" value="TM_effector"/>
</dbReference>